<sequence length="303" mass="34959">MKKIVGLIFTLFLLFPQVVVHANETEQEIDAKSSEINYGMEFVVTRNAEVSSLQEGWGIQGMRVTEDVIEFDVDMSDEFYKYCQPKEIQTLTSGPGGQYQVNGKRILREIKNGRRYYTMRFDRNQYINGSNTVIYIKTVVDSQFVYNELIISLDTKIPINYNDILVSIQSKIDPWKVVDWYQERNTAISFNNDGNSNQKWYLHYNEAKNAYSIHSYKSLAYSLIENANGTVGVKPNVSDSDSALWQLIWEGFHENGSAYYLKNLKSGKVMDVEANQLDGGNIITFNQRETENQKFILHIEGRK</sequence>
<keyword evidence="1" id="KW-0732">Signal</keyword>
<dbReference type="EMBL" id="JAFLWI010000008">
    <property type="protein sequence ID" value="MBO0482036.1"/>
    <property type="molecule type" value="Genomic_DNA"/>
</dbReference>
<feature type="chain" id="PRO_5045874683" evidence="1">
    <location>
        <begin position="23"/>
        <end position="303"/>
    </location>
</feature>
<dbReference type="Proteomes" id="UP000664832">
    <property type="component" value="Unassembled WGS sequence"/>
</dbReference>
<evidence type="ECO:0000313" key="4">
    <source>
        <dbReference type="Proteomes" id="UP000664832"/>
    </source>
</evidence>
<feature type="signal peptide" evidence="1">
    <location>
        <begin position="1"/>
        <end position="22"/>
    </location>
</feature>
<dbReference type="Pfam" id="PF14200">
    <property type="entry name" value="RicinB_lectin_2"/>
    <property type="match status" value="1"/>
</dbReference>
<dbReference type="SUPFAM" id="SSF50370">
    <property type="entry name" value="Ricin B-like lectins"/>
    <property type="match status" value="1"/>
</dbReference>
<accession>A0ABS3HZZ0</accession>
<evidence type="ECO:0000313" key="3">
    <source>
        <dbReference type="EMBL" id="MBO0482036.1"/>
    </source>
</evidence>
<dbReference type="InterPro" id="IPR000772">
    <property type="entry name" value="Ricin_B_lectin"/>
</dbReference>
<dbReference type="CDD" id="cd23445">
    <property type="entry name" value="beta-trefoil_Ricin_HA17-like"/>
    <property type="match status" value="1"/>
</dbReference>
<protein>
    <submittedName>
        <fullName evidence="3">Ricin-type beta-trefoil lectin domain protein</fullName>
    </submittedName>
</protein>
<proteinExistence type="predicted"/>
<dbReference type="PROSITE" id="PS50231">
    <property type="entry name" value="RICIN_B_LECTIN"/>
    <property type="match status" value="1"/>
</dbReference>
<dbReference type="InterPro" id="IPR035992">
    <property type="entry name" value="Ricin_B-like_lectins"/>
</dbReference>
<feature type="domain" description="Ricin B lectin" evidence="2">
    <location>
        <begin position="166"/>
        <end position="298"/>
    </location>
</feature>
<evidence type="ECO:0000256" key="1">
    <source>
        <dbReference type="SAM" id="SignalP"/>
    </source>
</evidence>
<dbReference type="Gene3D" id="2.80.10.50">
    <property type="match status" value="1"/>
</dbReference>
<organism evidence="3 4">
    <name type="scientific">Candidatus Enterococcus courvalinii</name>
    <dbReference type="NCBI Taxonomy" id="2815329"/>
    <lineage>
        <taxon>Bacteria</taxon>
        <taxon>Bacillati</taxon>
        <taxon>Bacillota</taxon>
        <taxon>Bacilli</taxon>
        <taxon>Lactobacillales</taxon>
        <taxon>Enterococcaceae</taxon>
        <taxon>Enterococcus</taxon>
    </lineage>
</organism>
<keyword evidence="4" id="KW-1185">Reference proteome</keyword>
<gene>
    <name evidence="3" type="ORF">JZO71_06880</name>
</gene>
<dbReference type="SMART" id="SM00458">
    <property type="entry name" value="RICIN"/>
    <property type="match status" value="1"/>
</dbReference>
<evidence type="ECO:0000259" key="2">
    <source>
        <dbReference type="SMART" id="SM00458"/>
    </source>
</evidence>
<comment type="caution">
    <text evidence="3">The sequence shown here is derived from an EMBL/GenBank/DDBJ whole genome shotgun (WGS) entry which is preliminary data.</text>
</comment>
<reference evidence="3 4" key="1">
    <citation type="submission" date="2021-03" db="EMBL/GenBank/DDBJ databases">
        <title>Enterococcal diversity collection.</title>
        <authorList>
            <person name="Gilmore M.S."/>
            <person name="Schwartzman J."/>
            <person name="Van Tyne D."/>
            <person name="Martin M."/>
            <person name="Earl A.M."/>
            <person name="Manson A.L."/>
            <person name="Straub T."/>
            <person name="Salamzade R."/>
            <person name="Saavedra J."/>
            <person name="Lebreton F."/>
            <person name="Prichula J."/>
            <person name="Schaufler K."/>
            <person name="Gaca A."/>
            <person name="Sgardioli B."/>
            <person name="Wagenaar J."/>
            <person name="Strong T."/>
        </authorList>
    </citation>
    <scope>NUCLEOTIDE SEQUENCE [LARGE SCALE GENOMIC DNA]</scope>
    <source>
        <strain evidence="3 4">MSG2901</strain>
    </source>
</reference>
<name>A0ABS3HZZ0_9ENTE</name>
<dbReference type="RefSeq" id="WP_206898793.1">
    <property type="nucleotide sequence ID" value="NZ_JAFLWI010000008.1"/>
</dbReference>